<dbReference type="AlphaFoldDB" id="A0A2H0V8H1"/>
<gene>
    <name evidence="1" type="ORF">COT93_02675</name>
</gene>
<proteinExistence type="predicted"/>
<accession>A0A2H0V8H1</accession>
<evidence type="ECO:0000313" key="1">
    <source>
        <dbReference type="EMBL" id="PIR95373.1"/>
    </source>
</evidence>
<dbReference type="EMBL" id="PFAL01000025">
    <property type="protein sequence ID" value="PIR95373.1"/>
    <property type="molecule type" value="Genomic_DNA"/>
</dbReference>
<comment type="caution">
    <text evidence="1">The sequence shown here is derived from an EMBL/GenBank/DDBJ whole genome shotgun (WGS) entry which is preliminary data.</text>
</comment>
<dbReference type="Proteomes" id="UP000229972">
    <property type="component" value="Unassembled WGS sequence"/>
</dbReference>
<name>A0A2H0V8H1_9BACT</name>
<sequence length="96" mass="10808">MSESLLLTAILNGKKVQINGGFKHPEKGHHVEIFDGNSRRSIKIWDLSHHSDGTAKYIFHELFSTSPERAMKIDKVKGLDEKLLTIKIKEPETAIG</sequence>
<protein>
    <submittedName>
        <fullName evidence="1">Uncharacterized protein</fullName>
    </submittedName>
</protein>
<evidence type="ECO:0000313" key="2">
    <source>
        <dbReference type="Proteomes" id="UP000229972"/>
    </source>
</evidence>
<reference evidence="2" key="1">
    <citation type="submission" date="2017-09" db="EMBL/GenBank/DDBJ databases">
        <title>Depth-based differentiation of microbial function through sediment-hosted aquifers and enrichment of novel symbionts in the deep terrestrial subsurface.</title>
        <authorList>
            <person name="Probst A.J."/>
            <person name="Ladd B."/>
            <person name="Jarett J.K."/>
            <person name="Geller-Mcgrath D.E."/>
            <person name="Sieber C.M.K."/>
            <person name="Emerson J.B."/>
            <person name="Anantharaman K."/>
            <person name="Thomas B.C."/>
            <person name="Malmstrom R."/>
            <person name="Stieglmeier M."/>
            <person name="Klingl A."/>
            <person name="Woyke T."/>
            <person name="Ryan C.M."/>
            <person name="Banfield J.F."/>
        </authorList>
    </citation>
    <scope>NUCLEOTIDE SEQUENCE [LARGE SCALE GENOMIC DNA]</scope>
</reference>
<organism evidence="1 2">
    <name type="scientific">Candidatus Falkowbacteria bacterium CG10_big_fil_rev_8_21_14_0_10_37_18</name>
    <dbReference type="NCBI Taxonomy" id="1974562"/>
    <lineage>
        <taxon>Bacteria</taxon>
        <taxon>Candidatus Falkowiibacteriota</taxon>
    </lineage>
</organism>